<name>A0A7W7IPX9_9CAUL</name>
<keyword evidence="4" id="KW-0804">Transcription</keyword>
<keyword evidence="8" id="KW-1185">Reference proteome</keyword>
<dbReference type="InterPro" id="IPR013249">
    <property type="entry name" value="RNA_pol_sigma70_r4_t2"/>
</dbReference>
<keyword evidence="2" id="KW-0805">Transcription regulation</keyword>
<feature type="domain" description="RNA polymerase sigma factor 70 region 4 type 2" evidence="6">
    <location>
        <begin position="112"/>
        <end position="160"/>
    </location>
</feature>
<evidence type="ECO:0000256" key="1">
    <source>
        <dbReference type="ARBA" id="ARBA00010641"/>
    </source>
</evidence>
<dbReference type="PANTHER" id="PTHR43133:SF63">
    <property type="entry name" value="RNA POLYMERASE SIGMA FACTOR FECI-RELATED"/>
    <property type="match status" value="1"/>
</dbReference>
<dbReference type="GO" id="GO:0003677">
    <property type="term" value="F:DNA binding"/>
    <property type="evidence" value="ECO:0007669"/>
    <property type="project" value="InterPro"/>
</dbReference>
<comment type="similarity">
    <text evidence="1">Belongs to the sigma-70 factor family. ECF subfamily.</text>
</comment>
<dbReference type="GO" id="GO:0016987">
    <property type="term" value="F:sigma factor activity"/>
    <property type="evidence" value="ECO:0007669"/>
    <property type="project" value="UniProtKB-KW"/>
</dbReference>
<dbReference type="InterPro" id="IPR007627">
    <property type="entry name" value="RNA_pol_sigma70_r2"/>
</dbReference>
<dbReference type="PANTHER" id="PTHR43133">
    <property type="entry name" value="RNA POLYMERASE ECF-TYPE SIGMA FACTO"/>
    <property type="match status" value="1"/>
</dbReference>
<dbReference type="SUPFAM" id="SSF88659">
    <property type="entry name" value="Sigma3 and sigma4 domains of RNA polymerase sigma factors"/>
    <property type="match status" value="1"/>
</dbReference>
<dbReference type="AlphaFoldDB" id="A0A7W7IPX9"/>
<evidence type="ECO:0000256" key="4">
    <source>
        <dbReference type="ARBA" id="ARBA00023163"/>
    </source>
</evidence>
<dbReference type="InterPro" id="IPR013324">
    <property type="entry name" value="RNA_pol_sigma_r3/r4-like"/>
</dbReference>
<dbReference type="EMBL" id="JACHKY010000003">
    <property type="protein sequence ID" value="MBB4798117.1"/>
    <property type="molecule type" value="Genomic_DNA"/>
</dbReference>
<evidence type="ECO:0000259" key="6">
    <source>
        <dbReference type="Pfam" id="PF08281"/>
    </source>
</evidence>
<dbReference type="InterPro" id="IPR014284">
    <property type="entry name" value="RNA_pol_sigma-70_dom"/>
</dbReference>
<accession>A0A7W7IPX9</accession>
<dbReference type="Pfam" id="PF04542">
    <property type="entry name" value="Sigma70_r2"/>
    <property type="match status" value="1"/>
</dbReference>
<dbReference type="GO" id="GO:0006352">
    <property type="term" value="P:DNA-templated transcription initiation"/>
    <property type="evidence" value="ECO:0007669"/>
    <property type="project" value="InterPro"/>
</dbReference>
<dbReference type="CDD" id="cd06171">
    <property type="entry name" value="Sigma70_r4"/>
    <property type="match status" value="1"/>
</dbReference>
<comment type="caution">
    <text evidence="7">The sequence shown here is derived from an EMBL/GenBank/DDBJ whole genome shotgun (WGS) entry which is preliminary data.</text>
</comment>
<dbReference type="SUPFAM" id="SSF88946">
    <property type="entry name" value="Sigma2 domain of RNA polymerase sigma factors"/>
    <property type="match status" value="1"/>
</dbReference>
<evidence type="ECO:0000256" key="2">
    <source>
        <dbReference type="ARBA" id="ARBA00023015"/>
    </source>
</evidence>
<dbReference type="InterPro" id="IPR039425">
    <property type="entry name" value="RNA_pol_sigma-70-like"/>
</dbReference>
<organism evidence="7 8">
    <name type="scientific">Brevundimonas bullata</name>
    <dbReference type="NCBI Taxonomy" id="13160"/>
    <lineage>
        <taxon>Bacteria</taxon>
        <taxon>Pseudomonadati</taxon>
        <taxon>Pseudomonadota</taxon>
        <taxon>Alphaproteobacteria</taxon>
        <taxon>Caulobacterales</taxon>
        <taxon>Caulobacteraceae</taxon>
        <taxon>Brevundimonas</taxon>
    </lineage>
</organism>
<evidence type="ECO:0000313" key="7">
    <source>
        <dbReference type="EMBL" id="MBB4798117.1"/>
    </source>
</evidence>
<reference evidence="7 8" key="1">
    <citation type="submission" date="2020-08" db="EMBL/GenBank/DDBJ databases">
        <title>Functional genomics of gut bacteria from endangered species of beetles.</title>
        <authorList>
            <person name="Carlos-Shanley C."/>
        </authorList>
    </citation>
    <scope>NUCLEOTIDE SEQUENCE [LARGE SCALE GENOMIC DNA]</scope>
    <source>
        <strain evidence="7 8">S00123</strain>
    </source>
</reference>
<dbReference type="Gene3D" id="1.10.10.10">
    <property type="entry name" value="Winged helix-like DNA-binding domain superfamily/Winged helix DNA-binding domain"/>
    <property type="match status" value="1"/>
</dbReference>
<evidence type="ECO:0000256" key="3">
    <source>
        <dbReference type="ARBA" id="ARBA00023082"/>
    </source>
</evidence>
<dbReference type="NCBIfam" id="TIGR02937">
    <property type="entry name" value="sigma70-ECF"/>
    <property type="match status" value="1"/>
</dbReference>
<protein>
    <submittedName>
        <fullName evidence="7">RNA polymerase sigma-70 factor (ECF subfamily)</fullName>
    </submittedName>
</protein>
<sequence length="188" mass="21536">MPDRIAWIAASITPHESDVRRWLRHSSLSVVDEDDVIQEAYARFSALACVDAIREPRAYFFTVARSIVLEHMRRARLTPMTVVADIGETFIVDEEPDPERVAADRDELRHVVKMIQSLPEKPRQVLWMRRIEGLSQKEIARRLGVPESTIEKRAATALRLLLAALREAADQNDAEAESVGRGKRRAWW</sequence>
<gene>
    <name evidence="7" type="ORF">HNP32_001861</name>
</gene>
<proteinExistence type="inferred from homology"/>
<dbReference type="InterPro" id="IPR036388">
    <property type="entry name" value="WH-like_DNA-bd_sf"/>
</dbReference>
<keyword evidence="3" id="KW-0731">Sigma factor</keyword>
<dbReference type="InterPro" id="IPR013325">
    <property type="entry name" value="RNA_pol_sigma_r2"/>
</dbReference>
<dbReference type="Pfam" id="PF08281">
    <property type="entry name" value="Sigma70_r4_2"/>
    <property type="match status" value="1"/>
</dbReference>
<evidence type="ECO:0000259" key="5">
    <source>
        <dbReference type="Pfam" id="PF04542"/>
    </source>
</evidence>
<dbReference type="Gene3D" id="1.10.1740.10">
    <property type="match status" value="1"/>
</dbReference>
<dbReference type="RefSeq" id="WP_184269344.1">
    <property type="nucleotide sequence ID" value="NZ_JACHKY010000003.1"/>
</dbReference>
<dbReference type="Proteomes" id="UP000539957">
    <property type="component" value="Unassembled WGS sequence"/>
</dbReference>
<evidence type="ECO:0000313" key="8">
    <source>
        <dbReference type="Proteomes" id="UP000539957"/>
    </source>
</evidence>
<feature type="domain" description="RNA polymerase sigma-70 region 2" evidence="5">
    <location>
        <begin position="13"/>
        <end position="76"/>
    </location>
</feature>